<sequence length="136" mass="15315">MKRSLKQLGLATFAVFIIGAGVSGVALANNAKEGKEPPLMPPQLHRALGDMELTDAQKEQLQALREKQKALKDEFWAVFTDEQKTAMLEKMMRHQRDDRKGGKHRDHKKGKRGDRPDRGERRGEVPEADDVSGMPQ</sequence>
<feature type="compositionally biased region" description="Basic residues" evidence="1">
    <location>
        <begin position="101"/>
        <end position="112"/>
    </location>
</feature>
<dbReference type="AlphaFoldDB" id="A0A1M5QFG8"/>
<gene>
    <name evidence="2" type="ORF">SAMN05216361_3870</name>
</gene>
<evidence type="ECO:0000313" key="2">
    <source>
        <dbReference type="EMBL" id="SHH12590.1"/>
    </source>
</evidence>
<organism evidence="2 3">
    <name type="scientific">Marisediminitalea aggregata</name>
    <dbReference type="NCBI Taxonomy" id="634436"/>
    <lineage>
        <taxon>Bacteria</taxon>
        <taxon>Pseudomonadati</taxon>
        <taxon>Pseudomonadota</taxon>
        <taxon>Gammaproteobacteria</taxon>
        <taxon>Alteromonadales</taxon>
        <taxon>Alteromonadaceae</taxon>
        <taxon>Marisediminitalea</taxon>
    </lineage>
</organism>
<reference evidence="3" key="1">
    <citation type="submission" date="2016-11" db="EMBL/GenBank/DDBJ databases">
        <authorList>
            <person name="Varghese N."/>
            <person name="Submissions S."/>
        </authorList>
    </citation>
    <scope>NUCLEOTIDE SEQUENCE [LARGE SCALE GENOMIC DNA]</scope>
    <source>
        <strain evidence="3">CGMCC 1.8995</strain>
    </source>
</reference>
<feature type="compositionally biased region" description="Basic and acidic residues" evidence="1">
    <location>
        <begin position="91"/>
        <end position="100"/>
    </location>
</feature>
<proteinExistence type="predicted"/>
<evidence type="ECO:0000256" key="1">
    <source>
        <dbReference type="SAM" id="MobiDB-lite"/>
    </source>
</evidence>
<keyword evidence="3" id="KW-1185">Reference proteome</keyword>
<dbReference type="Proteomes" id="UP000184520">
    <property type="component" value="Unassembled WGS sequence"/>
</dbReference>
<name>A0A1M5QFG8_9ALTE</name>
<feature type="compositionally biased region" description="Basic and acidic residues" evidence="1">
    <location>
        <begin position="113"/>
        <end position="125"/>
    </location>
</feature>
<protein>
    <recommendedName>
        <fullName evidence="4">LTXXQ motif family protein</fullName>
    </recommendedName>
</protein>
<dbReference type="RefSeq" id="WP_073324792.1">
    <property type="nucleotide sequence ID" value="NZ_FQWD01000006.1"/>
</dbReference>
<accession>A0A1M5QFG8</accession>
<evidence type="ECO:0000313" key="3">
    <source>
        <dbReference type="Proteomes" id="UP000184520"/>
    </source>
</evidence>
<dbReference type="STRING" id="634436.SAMN05216361_3870"/>
<dbReference type="EMBL" id="FQWD01000006">
    <property type="protein sequence ID" value="SHH12590.1"/>
    <property type="molecule type" value="Genomic_DNA"/>
</dbReference>
<feature type="region of interest" description="Disordered" evidence="1">
    <location>
        <begin position="91"/>
        <end position="136"/>
    </location>
</feature>
<evidence type="ECO:0008006" key="4">
    <source>
        <dbReference type="Google" id="ProtNLM"/>
    </source>
</evidence>